<dbReference type="FunFam" id="3.40.50.720:FF:000060">
    <property type="entry name" value="Malic enzyme"/>
    <property type="match status" value="1"/>
</dbReference>
<dbReference type="GO" id="GO:0046872">
    <property type="term" value="F:metal ion binding"/>
    <property type="evidence" value="ECO:0007669"/>
    <property type="project" value="UniProtKB-KW"/>
</dbReference>
<reference evidence="11 12" key="1">
    <citation type="journal article" date="2024" name="Ann. Entomol. Soc. Am.">
        <title>Genomic analyses of the southern and eastern yellowjacket wasps (Hymenoptera: Vespidae) reveal evolutionary signatures of social life.</title>
        <authorList>
            <person name="Catto M.A."/>
            <person name="Caine P.B."/>
            <person name="Orr S.E."/>
            <person name="Hunt B.G."/>
            <person name="Goodisman M.A.D."/>
        </authorList>
    </citation>
    <scope>NUCLEOTIDE SEQUENCE [LARGE SCALE GENOMIC DNA]</scope>
    <source>
        <strain evidence="11">233</strain>
        <tissue evidence="11">Head and thorax</tissue>
    </source>
</reference>
<dbReference type="PANTHER" id="PTHR23406">
    <property type="entry name" value="MALIC ENZYME-RELATED"/>
    <property type="match status" value="1"/>
</dbReference>
<dbReference type="InterPro" id="IPR001891">
    <property type="entry name" value="Malic_OxRdtase"/>
</dbReference>
<comment type="cofactor">
    <cofactor evidence="1">
        <name>Mn(2+)</name>
        <dbReference type="ChEBI" id="CHEBI:29035"/>
    </cofactor>
</comment>
<dbReference type="PROSITE" id="PS00331">
    <property type="entry name" value="MALIC_ENZYMES"/>
    <property type="match status" value="1"/>
</dbReference>
<feature type="domain" description="Malic enzyme N-terminal" evidence="10">
    <location>
        <begin position="155"/>
        <end position="347"/>
    </location>
</feature>
<dbReference type="Pfam" id="PF00390">
    <property type="entry name" value="malic"/>
    <property type="match status" value="1"/>
</dbReference>
<gene>
    <name evidence="11" type="ORF">V1478_014085</name>
</gene>
<dbReference type="SUPFAM" id="SSF53223">
    <property type="entry name" value="Aminoacid dehydrogenase-like, N-terminal domain"/>
    <property type="match status" value="1"/>
</dbReference>
<dbReference type="Proteomes" id="UP001607302">
    <property type="component" value="Unassembled WGS sequence"/>
</dbReference>
<evidence type="ECO:0000256" key="3">
    <source>
        <dbReference type="ARBA" id="ARBA00022723"/>
    </source>
</evidence>
<proteinExistence type="inferred from homology"/>
<accession>A0ABD2A708</accession>
<dbReference type="FunFam" id="3.40.50.10380:FF:000004">
    <property type="entry name" value="Malic enzyme"/>
    <property type="match status" value="1"/>
</dbReference>
<dbReference type="SMART" id="SM01274">
    <property type="entry name" value="malic"/>
    <property type="match status" value="1"/>
</dbReference>
<dbReference type="SMART" id="SM00919">
    <property type="entry name" value="Malic_M"/>
    <property type="match status" value="1"/>
</dbReference>
<evidence type="ECO:0000256" key="4">
    <source>
        <dbReference type="ARBA" id="ARBA00023002"/>
    </source>
</evidence>
<dbReference type="Gene3D" id="3.40.50.10380">
    <property type="entry name" value="Malic enzyme, N-terminal domain"/>
    <property type="match status" value="1"/>
</dbReference>
<evidence type="ECO:0000256" key="1">
    <source>
        <dbReference type="ARBA" id="ARBA00001936"/>
    </source>
</evidence>
<dbReference type="CDD" id="cd05312">
    <property type="entry name" value="NAD_bind_1_malic_enz"/>
    <property type="match status" value="1"/>
</dbReference>
<dbReference type="NCBIfam" id="NF010052">
    <property type="entry name" value="PRK13529.1"/>
    <property type="match status" value="1"/>
</dbReference>
<dbReference type="Gene3D" id="3.40.50.720">
    <property type="entry name" value="NAD(P)-binding Rossmann-like Domain"/>
    <property type="match status" value="1"/>
</dbReference>
<comment type="similarity">
    <text evidence="2 8">Belongs to the malic enzymes family.</text>
</comment>
<dbReference type="AlphaFoldDB" id="A0ABD2A708"/>
<evidence type="ECO:0000256" key="8">
    <source>
        <dbReference type="RuleBase" id="RU003426"/>
    </source>
</evidence>
<evidence type="ECO:0000313" key="11">
    <source>
        <dbReference type="EMBL" id="KAL2716409.1"/>
    </source>
</evidence>
<evidence type="ECO:0000256" key="2">
    <source>
        <dbReference type="ARBA" id="ARBA00008785"/>
    </source>
</evidence>
<dbReference type="Pfam" id="PF03949">
    <property type="entry name" value="Malic_M"/>
    <property type="match status" value="1"/>
</dbReference>
<evidence type="ECO:0000256" key="6">
    <source>
        <dbReference type="PIRSR" id="PIRSR000106-2"/>
    </source>
</evidence>
<dbReference type="PRINTS" id="PR00072">
    <property type="entry name" value="MALOXRDTASE"/>
</dbReference>
<protein>
    <recommendedName>
        <fullName evidence="8">Malic enzyme</fullName>
    </recommendedName>
</protein>
<dbReference type="InterPro" id="IPR046346">
    <property type="entry name" value="Aminoacid_DH-like_N_sf"/>
</dbReference>
<comment type="cofactor">
    <cofactor evidence="7">
        <name>Mg(2+)</name>
        <dbReference type="ChEBI" id="CHEBI:18420"/>
    </cofactor>
    <cofactor evidence="7">
        <name>Mn(2+)</name>
        <dbReference type="ChEBI" id="CHEBI:29035"/>
    </cofactor>
    <text evidence="7">Divalent metal cations. Prefers magnesium or manganese.</text>
</comment>
<feature type="binding site" evidence="6">
    <location>
        <position position="231"/>
    </location>
    <ligand>
        <name>(S)-malate</name>
        <dbReference type="ChEBI" id="CHEBI:15589"/>
    </ligand>
</feature>
<feature type="binding site" evidence="7">
    <location>
        <position position="332"/>
    </location>
    <ligand>
        <name>a divalent metal cation</name>
        <dbReference type="ChEBI" id="CHEBI:60240"/>
    </ligand>
</feature>
<keyword evidence="3 7" id="KW-0479">Metal-binding</keyword>
<feature type="binding site" evidence="7">
    <location>
        <position position="333"/>
    </location>
    <ligand>
        <name>a divalent metal cation</name>
        <dbReference type="ChEBI" id="CHEBI:60240"/>
    </ligand>
</feature>
<evidence type="ECO:0000313" key="12">
    <source>
        <dbReference type="Proteomes" id="UP001607302"/>
    </source>
</evidence>
<evidence type="ECO:0000259" key="10">
    <source>
        <dbReference type="SMART" id="SM01274"/>
    </source>
</evidence>
<dbReference type="PIRSF" id="PIRSF000106">
    <property type="entry name" value="ME"/>
    <property type="match status" value="1"/>
</dbReference>
<organism evidence="11 12">
    <name type="scientific">Vespula squamosa</name>
    <name type="common">Southern yellow jacket</name>
    <name type="synonym">Wasp</name>
    <dbReference type="NCBI Taxonomy" id="30214"/>
    <lineage>
        <taxon>Eukaryota</taxon>
        <taxon>Metazoa</taxon>
        <taxon>Ecdysozoa</taxon>
        <taxon>Arthropoda</taxon>
        <taxon>Hexapoda</taxon>
        <taxon>Insecta</taxon>
        <taxon>Pterygota</taxon>
        <taxon>Neoptera</taxon>
        <taxon>Endopterygota</taxon>
        <taxon>Hymenoptera</taxon>
        <taxon>Apocrita</taxon>
        <taxon>Aculeata</taxon>
        <taxon>Vespoidea</taxon>
        <taxon>Vespidae</taxon>
        <taxon>Vespinae</taxon>
        <taxon>Vespula</taxon>
    </lineage>
</organism>
<dbReference type="InterPro" id="IPR015884">
    <property type="entry name" value="Malic_enzyme_CS"/>
</dbReference>
<dbReference type="GO" id="GO:0004473">
    <property type="term" value="F:malate dehydrogenase (decarboxylating) (NADP+) activity"/>
    <property type="evidence" value="ECO:0007669"/>
    <property type="project" value="UniProtKB-ARBA"/>
</dbReference>
<comment type="caution">
    <text evidence="11">The sequence shown here is derived from an EMBL/GenBank/DDBJ whole genome shotgun (WGS) entry which is preliminary data.</text>
</comment>
<evidence type="ECO:0000259" key="9">
    <source>
        <dbReference type="SMART" id="SM00919"/>
    </source>
</evidence>
<keyword evidence="12" id="KW-1185">Reference proteome</keyword>
<evidence type="ECO:0000256" key="5">
    <source>
        <dbReference type="PIRSR" id="PIRSR000106-1"/>
    </source>
</evidence>
<keyword evidence="4 8" id="KW-0560">Oxidoreductase</keyword>
<dbReference type="InterPro" id="IPR037062">
    <property type="entry name" value="Malic_N_dom_sf"/>
</dbReference>
<dbReference type="InterPro" id="IPR012302">
    <property type="entry name" value="Malic_NAD-bd"/>
</dbReference>
<feature type="active site" description="Proton acceptor" evidence="5">
    <location>
        <position position="249"/>
    </location>
</feature>
<dbReference type="SUPFAM" id="SSF51735">
    <property type="entry name" value="NAD(P)-binding Rossmann-fold domains"/>
    <property type="match status" value="1"/>
</dbReference>
<dbReference type="EMBL" id="JAUDFV010000154">
    <property type="protein sequence ID" value="KAL2716409.1"/>
    <property type="molecule type" value="Genomic_DNA"/>
</dbReference>
<name>A0ABD2A708_VESSQ</name>
<feature type="binding site" evidence="6">
    <location>
        <position position="497"/>
    </location>
    <ligand>
        <name>(S)-malate</name>
        <dbReference type="ChEBI" id="CHEBI:15589"/>
    </ligand>
</feature>
<dbReference type="PANTHER" id="PTHR23406:SF90">
    <property type="entry name" value="MALIC ENZYME-RELATED"/>
    <property type="match status" value="1"/>
</dbReference>
<feature type="binding site" evidence="6">
    <location>
        <position position="541"/>
    </location>
    <ligand>
        <name>(S)-malate</name>
        <dbReference type="ChEBI" id="CHEBI:15589"/>
    </ligand>
</feature>
<feature type="binding site" evidence="7">
    <location>
        <position position="356"/>
    </location>
    <ligand>
        <name>a divalent metal cation</name>
        <dbReference type="ChEBI" id="CHEBI:60240"/>
    </ligand>
</feature>
<feature type="active site" description="Proton donor" evidence="5">
    <location>
        <position position="178"/>
    </location>
</feature>
<dbReference type="InterPro" id="IPR036291">
    <property type="entry name" value="NAD(P)-bd_dom_sf"/>
</dbReference>
<evidence type="ECO:0000256" key="7">
    <source>
        <dbReference type="PIRSR" id="PIRSR000106-3"/>
    </source>
</evidence>
<dbReference type="InterPro" id="IPR012301">
    <property type="entry name" value="Malic_N_dom"/>
</dbReference>
<sequence>MALLRSTLPTSICNRCSVSHFVCRIQSSSRVASKTKQPLTMSNLERDRLGQPGTGDALCHGLLRGIDHIKNPQLNKTDWWSLSPDKARTPNVPEALLALDGRGMAFSIEERQLLGIHGLLPAAVKTQEEQLELCRLNLERYPDDLLKYIYLIGLLDRNERLFYRLLMDNVEQMMPLVYTPTVGQACQKFGLIYRRPRGLFISIHDKGYIYDILKNWPEHDVRAIVVTDGERILGLGDLGAHGMGIPVGKLALYTALAGIKPHTCLPITLDVGTNTQSNNDNNYYYLQSLLDDPLYIGHRHKRVTGEEYDEFLDEFMKAVVKRYGQNTLIQFEDFGNANAFRLLIKYRKHYCTFNDDIQGTASVAVAGLLASLRVTKTKLHENTIVFLGAGEASLGIATLCVMAMQKEGISEEEAKSKIWMIDSKGLVVKDRPSGGLTEHKLQFARKEQPVEKLLDVIKMAKPTVLIGASAVGGAFNEDILKEMASNNERPVIFALSNPTSKAECTAEQAYKATMGKCLFASGSPFQPVKIDDKTFYPGQGNNSYIFPGVALAAICAGMRIIPEETFLIAAEAVSDLVTEGDLNKGTLYPPLADIQKCSLCIATRIMEYAYRCSFATVLPEPKDHMEFIKAQLYDTEYKSSIPPTYKWPKA</sequence>
<feature type="domain" description="Malic enzyme NAD-binding" evidence="9">
    <location>
        <begin position="357"/>
        <end position="610"/>
    </location>
</feature>